<keyword evidence="2 5" id="KW-0812">Transmembrane</keyword>
<accession>A0A4S2L701</accession>
<gene>
    <name evidence="7" type="ORF">CRM22_009364</name>
</gene>
<evidence type="ECO:0000313" key="7">
    <source>
        <dbReference type="EMBL" id="TGZ58912.1"/>
    </source>
</evidence>
<evidence type="ECO:0000259" key="6">
    <source>
        <dbReference type="PROSITE" id="PS50262"/>
    </source>
</evidence>
<dbReference type="InterPro" id="IPR017452">
    <property type="entry name" value="GPCR_Rhodpsn_7TM"/>
</dbReference>
<dbReference type="Proteomes" id="UP000308267">
    <property type="component" value="Unassembled WGS sequence"/>
</dbReference>
<evidence type="ECO:0000256" key="2">
    <source>
        <dbReference type="ARBA" id="ARBA00022692"/>
    </source>
</evidence>
<comment type="subcellular location">
    <subcellularLocation>
        <location evidence="1">Membrane</location>
    </subcellularLocation>
</comment>
<sequence length="461" mass="51798">MNELYRASPPFDADQNYQQYHGSKTVPTTNLTVIPVTCFEVMQQIDPFYSIIILNESISCQPAPAHPPDKLRLSHGIISLTLGPLNAFLNGICVLIFTHSLWKKSTMSRLLRGLSVIELCMGISLFAYALLDNCSSHLQTYSDLKGSVPMGNTTTLDFYPDRHRNYVKHTSIFVLSIWFSLCLLAFQVARNWSVVLLAAYRYDRLCRPIGSGSAFTDERICSILVAVVGCSCVLVIPRAFEAAIIICHRTGLFSGVKLLLSDNHIYQIAYLGVVMFIVQAGGPVICVCVLNAFIIRLIVKRRQLQREKEEKSALRLLKQRSLSEVSERGNESMQNARFSSISKPVNCHVPQKPSPSGDKLIFAVCVCFFIFETPSFFSKILRPYLENKYPVVDSWLSIIANILIYLDSTLNAFVYMASNPTFRKIVSEKLLKYRHLIFGTETVARSAPNEITAIELVEPQS</sequence>
<feature type="transmembrane region" description="Helical" evidence="5">
    <location>
        <begin position="398"/>
        <end position="417"/>
    </location>
</feature>
<proteinExistence type="predicted"/>
<dbReference type="PANTHER" id="PTHR46641">
    <property type="entry name" value="FMRFAMIDE RECEPTOR-RELATED"/>
    <property type="match status" value="1"/>
</dbReference>
<feature type="transmembrane region" description="Helical" evidence="5">
    <location>
        <begin position="110"/>
        <end position="131"/>
    </location>
</feature>
<feature type="transmembrane region" description="Helical" evidence="5">
    <location>
        <begin position="220"/>
        <end position="246"/>
    </location>
</feature>
<dbReference type="GO" id="GO:0016020">
    <property type="term" value="C:membrane"/>
    <property type="evidence" value="ECO:0007669"/>
    <property type="project" value="UniProtKB-SubCell"/>
</dbReference>
<dbReference type="Gene3D" id="1.20.1070.10">
    <property type="entry name" value="Rhodopsin 7-helix transmembrane proteins"/>
    <property type="match status" value="1"/>
</dbReference>
<name>A0A4S2L701_OPIFE</name>
<evidence type="ECO:0000256" key="1">
    <source>
        <dbReference type="ARBA" id="ARBA00004370"/>
    </source>
</evidence>
<dbReference type="InterPro" id="IPR052954">
    <property type="entry name" value="GPCR-Ligand_Int"/>
</dbReference>
<feature type="transmembrane region" description="Helical" evidence="5">
    <location>
        <begin position="360"/>
        <end position="378"/>
    </location>
</feature>
<feature type="transmembrane region" description="Helical" evidence="5">
    <location>
        <begin position="172"/>
        <end position="199"/>
    </location>
</feature>
<dbReference type="GO" id="GO:0004930">
    <property type="term" value="F:G protein-coupled receptor activity"/>
    <property type="evidence" value="ECO:0007669"/>
    <property type="project" value="InterPro"/>
</dbReference>
<comment type="caution">
    <text evidence="7">The sequence shown here is derived from an EMBL/GenBank/DDBJ whole genome shotgun (WGS) entry which is preliminary data.</text>
</comment>
<keyword evidence="8" id="KW-1185">Reference proteome</keyword>
<feature type="transmembrane region" description="Helical" evidence="5">
    <location>
        <begin position="77"/>
        <end position="98"/>
    </location>
</feature>
<evidence type="ECO:0000256" key="4">
    <source>
        <dbReference type="ARBA" id="ARBA00023136"/>
    </source>
</evidence>
<dbReference type="PROSITE" id="PS50262">
    <property type="entry name" value="G_PROTEIN_RECEP_F1_2"/>
    <property type="match status" value="1"/>
</dbReference>
<dbReference type="EMBL" id="SJOL01009069">
    <property type="protein sequence ID" value="TGZ58912.1"/>
    <property type="molecule type" value="Genomic_DNA"/>
</dbReference>
<feature type="transmembrane region" description="Helical" evidence="5">
    <location>
        <begin position="266"/>
        <end position="299"/>
    </location>
</feature>
<dbReference type="SUPFAM" id="SSF81321">
    <property type="entry name" value="Family A G protein-coupled receptor-like"/>
    <property type="match status" value="1"/>
</dbReference>
<evidence type="ECO:0000256" key="5">
    <source>
        <dbReference type="SAM" id="Phobius"/>
    </source>
</evidence>
<reference evidence="7 8" key="1">
    <citation type="journal article" date="2019" name="BMC Genomics">
        <title>New insights from Opisthorchis felineus genome: update on genomics of the epidemiologically important liver flukes.</title>
        <authorList>
            <person name="Ershov N.I."/>
            <person name="Mordvinov V.A."/>
            <person name="Prokhortchouk E.B."/>
            <person name="Pakharukova M.Y."/>
            <person name="Gunbin K.V."/>
            <person name="Ustyantsev K."/>
            <person name="Genaev M.A."/>
            <person name="Blinov A.G."/>
            <person name="Mazur A."/>
            <person name="Boulygina E."/>
            <person name="Tsygankova S."/>
            <person name="Khrameeva E."/>
            <person name="Chekanov N."/>
            <person name="Fan G."/>
            <person name="Xiao A."/>
            <person name="Zhang H."/>
            <person name="Xu X."/>
            <person name="Yang H."/>
            <person name="Solovyev V."/>
            <person name="Lee S.M."/>
            <person name="Liu X."/>
            <person name="Afonnikov D.A."/>
            <person name="Skryabin K.G."/>
        </authorList>
    </citation>
    <scope>NUCLEOTIDE SEQUENCE [LARGE SCALE GENOMIC DNA]</scope>
    <source>
        <strain evidence="7">AK-0245</strain>
        <tissue evidence="7">Whole organism</tissue>
    </source>
</reference>
<dbReference type="OrthoDB" id="6240610at2759"/>
<keyword evidence="3 5" id="KW-1133">Transmembrane helix</keyword>
<dbReference type="AlphaFoldDB" id="A0A4S2L701"/>
<organism evidence="7 8">
    <name type="scientific">Opisthorchis felineus</name>
    <dbReference type="NCBI Taxonomy" id="147828"/>
    <lineage>
        <taxon>Eukaryota</taxon>
        <taxon>Metazoa</taxon>
        <taxon>Spiralia</taxon>
        <taxon>Lophotrochozoa</taxon>
        <taxon>Platyhelminthes</taxon>
        <taxon>Trematoda</taxon>
        <taxon>Digenea</taxon>
        <taxon>Opisthorchiida</taxon>
        <taxon>Opisthorchiata</taxon>
        <taxon>Opisthorchiidae</taxon>
        <taxon>Opisthorchis</taxon>
    </lineage>
</organism>
<evidence type="ECO:0000313" key="8">
    <source>
        <dbReference type="Proteomes" id="UP000308267"/>
    </source>
</evidence>
<dbReference type="PANTHER" id="PTHR46641:SF2">
    <property type="entry name" value="FMRFAMIDE RECEPTOR"/>
    <property type="match status" value="1"/>
</dbReference>
<dbReference type="InterPro" id="IPR000276">
    <property type="entry name" value="GPCR_Rhodpsn"/>
</dbReference>
<protein>
    <recommendedName>
        <fullName evidence="6">G-protein coupled receptors family 1 profile domain-containing protein</fullName>
    </recommendedName>
</protein>
<keyword evidence="4 5" id="KW-0472">Membrane</keyword>
<dbReference type="Pfam" id="PF00001">
    <property type="entry name" value="7tm_1"/>
    <property type="match status" value="1"/>
</dbReference>
<dbReference type="STRING" id="147828.A0A4S2L701"/>
<evidence type="ECO:0000256" key="3">
    <source>
        <dbReference type="ARBA" id="ARBA00022989"/>
    </source>
</evidence>
<feature type="domain" description="G-protein coupled receptors family 1 profile" evidence="6">
    <location>
        <begin position="89"/>
        <end position="415"/>
    </location>
</feature>